<comment type="caution">
    <text evidence="1">The sequence shown here is derived from an EMBL/GenBank/DDBJ whole genome shotgun (WGS) entry which is preliminary data.</text>
</comment>
<protein>
    <submittedName>
        <fullName evidence="1">Unnamed protein product</fullName>
    </submittedName>
</protein>
<gene>
    <name evidence="1" type="ORF">Cboi01_000286300</name>
</gene>
<organism evidence="1 2">
    <name type="scientific">Candida boidinii</name>
    <name type="common">Yeast</name>
    <dbReference type="NCBI Taxonomy" id="5477"/>
    <lineage>
        <taxon>Eukaryota</taxon>
        <taxon>Fungi</taxon>
        <taxon>Dikarya</taxon>
        <taxon>Ascomycota</taxon>
        <taxon>Saccharomycotina</taxon>
        <taxon>Pichiomycetes</taxon>
        <taxon>Pichiales</taxon>
        <taxon>Pichiaceae</taxon>
        <taxon>Ogataea</taxon>
        <taxon>Ogataea/Candida clade</taxon>
    </lineage>
</organism>
<keyword evidence="2" id="KW-1185">Reference proteome</keyword>
<reference evidence="1" key="1">
    <citation type="submission" date="2023-04" db="EMBL/GenBank/DDBJ databases">
        <title>Candida boidinii NBRC 1967.</title>
        <authorList>
            <person name="Ichikawa N."/>
            <person name="Sato H."/>
            <person name="Tonouchi N."/>
        </authorList>
    </citation>
    <scope>NUCLEOTIDE SEQUENCE</scope>
    <source>
        <strain evidence="1">NBRC 1967</strain>
    </source>
</reference>
<sequence length="463" mass="51299">MPLQTRHRKLRLNLSPSADNSDINNDSQEKVPKKLSIKLSLKKASSQDQPQENGREESDKDKNDPDYFEEPKTKRRKATRAPKTKKTFIVKFKYKSETSLNINISNENRSTPENNATADGIPTPNPSQYSKATKSATNDLPEDATDEIPLSQLTGHQNSRENNAKEGENNQTSGNRDPLNSPEDLNIENNTHPVNSGSNSLNKNDTTNPNLRKVIDTSRVAPEDSTLDFSDDSAEIDALLDAIGTGTQANNSVSNVPNNGVNQTPTNQTEYQQYNNVRIPYEHTRNGQVRAGNVVNIHPNNPNIAYNHVGFHNVGQISNGFVSPFSVSGYTTGAPNSAQLGVASNGHQTQYNAHNQQFSGPNHFAQQQQKQTGEAFDDDDDDLVESAVLISLLDPITSNRIRIPVRSRVCSHLDCFDLISFRELNRLSPFNVVSRNQASFIARPKVLALLDDAKRRPLNPQKI</sequence>
<proteinExistence type="predicted"/>
<name>A0ACB5TQ68_CANBO</name>
<dbReference type="Proteomes" id="UP001165101">
    <property type="component" value="Unassembled WGS sequence"/>
</dbReference>
<dbReference type="EMBL" id="BSXV01001407">
    <property type="protein sequence ID" value="GME92734.1"/>
    <property type="molecule type" value="Genomic_DNA"/>
</dbReference>
<evidence type="ECO:0000313" key="2">
    <source>
        <dbReference type="Proteomes" id="UP001165101"/>
    </source>
</evidence>
<evidence type="ECO:0000313" key="1">
    <source>
        <dbReference type="EMBL" id="GME92734.1"/>
    </source>
</evidence>
<accession>A0ACB5TQ68</accession>